<reference evidence="5 6" key="1">
    <citation type="submission" date="2013-11" db="EMBL/GenBank/DDBJ databases">
        <title>Genome sequencing of Stegodyphus mimosarum.</title>
        <authorList>
            <person name="Bechsgaard J."/>
        </authorList>
    </citation>
    <scope>NUCLEOTIDE SEQUENCE [LARGE SCALE GENOMIC DNA]</scope>
</reference>
<dbReference type="GO" id="GO:0000166">
    <property type="term" value="F:nucleotide binding"/>
    <property type="evidence" value="ECO:0007669"/>
    <property type="project" value="UniProtKB-KW"/>
</dbReference>
<dbReference type="PANTHER" id="PTHR45655">
    <property type="entry name" value="GUANYLATE CYCLASE SOLUBLE SUBUNIT BETA-2"/>
    <property type="match status" value="1"/>
</dbReference>
<dbReference type="Pfam" id="PF07701">
    <property type="entry name" value="HNOBA"/>
    <property type="match status" value="1"/>
</dbReference>
<dbReference type="GO" id="GO:0019934">
    <property type="term" value="P:cGMP-mediated signaling"/>
    <property type="evidence" value="ECO:0007669"/>
    <property type="project" value="TreeGrafter"/>
</dbReference>
<gene>
    <name evidence="5" type="ORF">X975_07239</name>
</gene>
<feature type="domain" description="Haem NO binding associated" evidence="4">
    <location>
        <begin position="60"/>
        <end position="137"/>
    </location>
</feature>
<dbReference type="InterPro" id="IPR011645">
    <property type="entry name" value="HNOB_dom_associated"/>
</dbReference>
<dbReference type="InterPro" id="IPR042463">
    <property type="entry name" value="HNOB_dom_associated_sf"/>
</dbReference>
<keyword evidence="6" id="KW-1185">Reference proteome</keyword>
<dbReference type="STRING" id="407821.A0A087URK3"/>
<dbReference type="GO" id="GO:0008074">
    <property type="term" value="C:guanylate cyclase complex, soluble"/>
    <property type="evidence" value="ECO:0007669"/>
    <property type="project" value="TreeGrafter"/>
</dbReference>
<dbReference type="AlphaFoldDB" id="A0A087URK3"/>
<feature type="non-terminal residue" evidence="5">
    <location>
        <position position="141"/>
    </location>
</feature>
<evidence type="ECO:0000256" key="3">
    <source>
        <dbReference type="ARBA" id="ARBA00023293"/>
    </source>
</evidence>
<evidence type="ECO:0000313" key="5">
    <source>
        <dbReference type="EMBL" id="KFM79992.1"/>
    </source>
</evidence>
<evidence type="ECO:0000313" key="6">
    <source>
        <dbReference type="Proteomes" id="UP000054359"/>
    </source>
</evidence>
<dbReference type="EMBL" id="KK121214">
    <property type="protein sequence ID" value="KFM79992.1"/>
    <property type="molecule type" value="Genomic_DNA"/>
</dbReference>
<dbReference type="OrthoDB" id="6127067at2759"/>
<dbReference type="EC" id="4.6.1.2" evidence="1"/>
<accession>A0A087URK3</accession>
<name>A0A087URK3_STEMI</name>
<dbReference type="PANTHER" id="PTHR45655:SF6">
    <property type="entry name" value="HEAD-SPECIFIC GUANYLATE CYCLASE"/>
    <property type="match status" value="1"/>
</dbReference>
<evidence type="ECO:0000256" key="2">
    <source>
        <dbReference type="ARBA" id="ARBA00022741"/>
    </source>
</evidence>
<dbReference type="Gene3D" id="3.30.450.260">
    <property type="entry name" value="Haem NO binding associated domain"/>
    <property type="match status" value="1"/>
</dbReference>
<dbReference type="GO" id="GO:0004383">
    <property type="term" value="F:guanylate cyclase activity"/>
    <property type="evidence" value="ECO:0007669"/>
    <property type="project" value="UniProtKB-EC"/>
</dbReference>
<keyword evidence="3" id="KW-0141">cGMP biosynthesis</keyword>
<keyword evidence="2" id="KW-0547">Nucleotide-binding</keyword>
<evidence type="ECO:0000259" key="4">
    <source>
        <dbReference type="Pfam" id="PF07701"/>
    </source>
</evidence>
<proteinExistence type="predicted"/>
<dbReference type="Proteomes" id="UP000054359">
    <property type="component" value="Unassembled WGS sequence"/>
</dbReference>
<protein>
    <recommendedName>
        <fullName evidence="1">guanylate cyclase</fullName>
        <ecNumber evidence="1">4.6.1.2</ecNumber>
    </recommendedName>
</protein>
<dbReference type="GO" id="GO:0070482">
    <property type="term" value="P:response to oxygen levels"/>
    <property type="evidence" value="ECO:0007669"/>
    <property type="project" value="TreeGrafter"/>
</dbReference>
<evidence type="ECO:0000256" key="1">
    <source>
        <dbReference type="ARBA" id="ARBA00012202"/>
    </source>
</evidence>
<organism evidence="5 6">
    <name type="scientific">Stegodyphus mimosarum</name>
    <name type="common">African social velvet spider</name>
    <dbReference type="NCBI Taxonomy" id="407821"/>
    <lineage>
        <taxon>Eukaryota</taxon>
        <taxon>Metazoa</taxon>
        <taxon>Ecdysozoa</taxon>
        <taxon>Arthropoda</taxon>
        <taxon>Chelicerata</taxon>
        <taxon>Arachnida</taxon>
        <taxon>Araneae</taxon>
        <taxon>Araneomorphae</taxon>
        <taxon>Entelegynae</taxon>
        <taxon>Eresoidea</taxon>
        <taxon>Eresidae</taxon>
        <taxon>Stegodyphus</taxon>
    </lineage>
</organism>
<sequence length="141" mass="16037">MVGIITETARNLQQVEVIVNLTSLGDEFLYQVTTVSSSKAKDTDTEKYIEKLSRFPKDLRISIPIMCKVFPFHIILDRDMQIVQLGKGLFRIFKSKISEGDRHFSSFFIIKSPKVAVAFDDVAQLSNVPFVLIIKMAHETL</sequence>